<comment type="function">
    <text evidence="2 7">Catalyzes the isomerization between 2-isopropylmalate and 3-isopropylmalate, via the formation of 2-isopropylmaleate.</text>
</comment>
<gene>
    <name evidence="7" type="primary">leuD</name>
    <name evidence="9" type="ORF">CQA66_07480</name>
</gene>
<reference evidence="9 10" key="1">
    <citation type="submission" date="2018-04" db="EMBL/GenBank/DDBJ databases">
        <title>Novel Campyloabacter and Helicobacter Species and Strains.</title>
        <authorList>
            <person name="Mannion A.J."/>
            <person name="Shen Z."/>
            <person name="Fox J.G."/>
        </authorList>
    </citation>
    <scope>NUCLEOTIDE SEQUENCE [LARGE SCALE GENOMIC DNA]</scope>
    <source>
        <strain evidence="9 10">MIT 97-5075</strain>
    </source>
</reference>
<comment type="pathway">
    <text evidence="3 7">Amino-acid biosynthesis; L-leucine biosynthesis; L-leucine from 3-methyl-2-oxobutanoate: step 2/4.</text>
</comment>
<protein>
    <recommendedName>
        <fullName evidence="7">3-isopropylmalate dehydratase small subunit</fullName>
        <ecNumber evidence="7">4.2.1.33</ecNumber>
    </recommendedName>
    <alternativeName>
        <fullName evidence="7">Alpha-IPM isomerase</fullName>
        <shortName evidence="7">IPMI</shortName>
    </alternativeName>
    <alternativeName>
        <fullName evidence="7">Isopropylmalate isomerase</fullName>
    </alternativeName>
</protein>
<evidence type="ECO:0000256" key="6">
    <source>
        <dbReference type="ARBA" id="ARBA00023239"/>
    </source>
</evidence>
<sequence>MGKAWKFGDNIDTDIIIAARYLNTSDGKQLAKKIFEDGRKGIAEQIQQGDFIVAGENFGCGSSREHAPLALREAGIRAVLAPYFARIFYRNAFNTGLLILEIDKNDIDSIYEGDELDIDLHSQKVMNQTQHTEYTFHTIPMFMQELLDKGGLMQYAKSKIQDN</sequence>
<comment type="similarity">
    <text evidence="4 7">Belongs to the LeuD family. LeuD type 2 subfamily.</text>
</comment>
<dbReference type="Pfam" id="PF00694">
    <property type="entry name" value="Aconitase_C"/>
    <property type="match status" value="1"/>
</dbReference>
<dbReference type="RefSeq" id="WP_104763326.1">
    <property type="nucleotide sequence ID" value="NZ_FZPM01000019.1"/>
</dbReference>
<dbReference type="InterPro" id="IPR000573">
    <property type="entry name" value="AconitaseA/IPMdHydase_ssu_swvl"/>
</dbReference>
<dbReference type="InterPro" id="IPR011827">
    <property type="entry name" value="LeuD_type2/HacB/DmdB"/>
</dbReference>
<evidence type="ECO:0000256" key="2">
    <source>
        <dbReference type="ARBA" id="ARBA00002695"/>
    </source>
</evidence>
<keyword evidence="10" id="KW-1185">Reference proteome</keyword>
<evidence type="ECO:0000256" key="1">
    <source>
        <dbReference type="ARBA" id="ARBA00000491"/>
    </source>
</evidence>
<feature type="domain" description="Aconitase A/isopropylmalate dehydratase small subunit swivel" evidence="8">
    <location>
        <begin position="47"/>
        <end position="104"/>
    </location>
</feature>
<proteinExistence type="inferred from homology"/>
<dbReference type="AlphaFoldDB" id="A0A3D8J027"/>
<evidence type="ECO:0000313" key="9">
    <source>
        <dbReference type="EMBL" id="RDU70848.1"/>
    </source>
</evidence>
<dbReference type="Gene3D" id="3.20.19.10">
    <property type="entry name" value="Aconitase, domain 4"/>
    <property type="match status" value="1"/>
</dbReference>
<keyword evidence="7" id="KW-0100">Branched-chain amino acid biosynthesis</keyword>
<dbReference type="Proteomes" id="UP000256424">
    <property type="component" value="Unassembled WGS sequence"/>
</dbReference>
<dbReference type="InterPro" id="IPR033940">
    <property type="entry name" value="IPMI_Swivel"/>
</dbReference>
<name>A0A3D8J027_9HELI</name>
<dbReference type="GO" id="GO:0003861">
    <property type="term" value="F:3-isopropylmalate dehydratase activity"/>
    <property type="evidence" value="ECO:0007669"/>
    <property type="project" value="UniProtKB-UniRule"/>
</dbReference>
<comment type="caution">
    <text evidence="9">The sequence shown here is derived from an EMBL/GenBank/DDBJ whole genome shotgun (WGS) entry which is preliminary data.</text>
</comment>
<dbReference type="CDD" id="cd01577">
    <property type="entry name" value="IPMI_Swivel"/>
    <property type="match status" value="1"/>
</dbReference>
<dbReference type="InterPro" id="IPR015928">
    <property type="entry name" value="Aconitase/3IPM_dehydase_swvl"/>
</dbReference>
<comment type="subunit">
    <text evidence="5 7">Heterodimer of LeuC and LeuD.</text>
</comment>
<evidence type="ECO:0000256" key="3">
    <source>
        <dbReference type="ARBA" id="ARBA00004729"/>
    </source>
</evidence>
<organism evidence="9 10">
    <name type="scientific">Helicobacter aurati</name>
    <dbReference type="NCBI Taxonomy" id="137778"/>
    <lineage>
        <taxon>Bacteria</taxon>
        <taxon>Pseudomonadati</taxon>
        <taxon>Campylobacterota</taxon>
        <taxon>Epsilonproteobacteria</taxon>
        <taxon>Campylobacterales</taxon>
        <taxon>Helicobacteraceae</taxon>
        <taxon>Helicobacter</taxon>
    </lineage>
</organism>
<dbReference type="EC" id="4.2.1.33" evidence="7"/>
<dbReference type="PANTHER" id="PTHR43345:SF2">
    <property type="entry name" value="3-ISOPROPYLMALATE DEHYDRATASE SMALL SUBUNIT 1"/>
    <property type="match status" value="1"/>
</dbReference>
<dbReference type="HAMAP" id="MF_01032">
    <property type="entry name" value="LeuD_type2"/>
    <property type="match status" value="1"/>
</dbReference>
<dbReference type="EMBL" id="NXLW01000016">
    <property type="protein sequence ID" value="RDU70848.1"/>
    <property type="molecule type" value="Genomic_DNA"/>
</dbReference>
<dbReference type="PANTHER" id="PTHR43345">
    <property type="entry name" value="3-ISOPROPYLMALATE DEHYDRATASE SMALL SUBUNIT 2-RELATED-RELATED"/>
    <property type="match status" value="1"/>
</dbReference>
<dbReference type="GO" id="GO:0009098">
    <property type="term" value="P:L-leucine biosynthetic process"/>
    <property type="evidence" value="ECO:0007669"/>
    <property type="project" value="UniProtKB-UniRule"/>
</dbReference>
<keyword evidence="7" id="KW-0028">Amino-acid biosynthesis</keyword>
<comment type="catalytic activity">
    <reaction evidence="1 7">
        <text>(2R,3S)-3-isopropylmalate = (2S)-2-isopropylmalate</text>
        <dbReference type="Rhea" id="RHEA:32287"/>
        <dbReference type="ChEBI" id="CHEBI:1178"/>
        <dbReference type="ChEBI" id="CHEBI:35121"/>
        <dbReference type="EC" id="4.2.1.33"/>
    </reaction>
</comment>
<accession>A0A3D8J027</accession>
<dbReference type="NCBIfam" id="TIGR02087">
    <property type="entry name" value="LEUD_arch"/>
    <property type="match status" value="1"/>
</dbReference>
<keyword evidence="6 7" id="KW-0456">Lyase</keyword>
<evidence type="ECO:0000259" key="8">
    <source>
        <dbReference type="Pfam" id="PF00694"/>
    </source>
</evidence>
<keyword evidence="7" id="KW-0432">Leucine biosynthesis</keyword>
<evidence type="ECO:0000256" key="5">
    <source>
        <dbReference type="ARBA" id="ARBA00011271"/>
    </source>
</evidence>
<evidence type="ECO:0000256" key="7">
    <source>
        <dbReference type="HAMAP-Rule" id="MF_01032"/>
    </source>
</evidence>
<dbReference type="OrthoDB" id="9777465at2"/>
<evidence type="ECO:0000313" key="10">
    <source>
        <dbReference type="Proteomes" id="UP000256424"/>
    </source>
</evidence>
<dbReference type="UniPathway" id="UPA00048">
    <property type="reaction ID" value="UER00071"/>
</dbReference>
<dbReference type="SUPFAM" id="SSF52016">
    <property type="entry name" value="LeuD/IlvD-like"/>
    <property type="match status" value="1"/>
</dbReference>
<dbReference type="InterPro" id="IPR050075">
    <property type="entry name" value="LeuD"/>
</dbReference>
<evidence type="ECO:0000256" key="4">
    <source>
        <dbReference type="ARBA" id="ARBA00009869"/>
    </source>
</evidence>